<dbReference type="GO" id="GO:0015074">
    <property type="term" value="P:DNA integration"/>
    <property type="evidence" value="ECO:0007669"/>
    <property type="project" value="InterPro"/>
</dbReference>
<dbReference type="Proteomes" id="UP000002774">
    <property type="component" value="Chromosome"/>
</dbReference>
<dbReference type="RefSeq" id="WP_008509898.1">
    <property type="nucleotide sequence ID" value="NZ_CM001403.1"/>
</dbReference>
<dbReference type="InterPro" id="IPR025269">
    <property type="entry name" value="SAM-like_dom"/>
</dbReference>
<dbReference type="Pfam" id="PF17293">
    <property type="entry name" value="Arm-DNA-bind_5"/>
    <property type="match status" value="1"/>
</dbReference>
<evidence type="ECO:0000256" key="2">
    <source>
        <dbReference type="ARBA" id="ARBA00023125"/>
    </source>
</evidence>
<evidence type="ECO:0000313" key="6">
    <source>
        <dbReference type="Proteomes" id="UP000002774"/>
    </source>
</evidence>
<dbReference type="InterPro" id="IPR035386">
    <property type="entry name" value="Arm-DNA-bind_5"/>
</dbReference>
<dbReference type="EMBL" id="CM001403">
    <property type="protein sequence ID" value="EHQ28926.1"/>
    <property type="molecule type" value="Genomic_DNA"/>
</dbReference>
<reference evidence="5" key="1">
    <citation type="submission" date="2011-09" db="EMBL/GenBank/DDBJ databases">
        <title>The permanent draft genome of Mucilaginibacter paludis DSM 18603.</title>
        <authorList>
            <consortium name="US DOE Joint Genome Institute (JGI-PGF)"/>
            <person name="Lucas S."/>
            <person name="Han J."/>
            <person name="Lapidus A."/>
            <person name="Bruce D."/>
            <person name="Goodwin L."/>
            <person name="Pitluck S."/>
            <person name="Peters L."/>
            <person name="Kyrpides N."/>
            <person name="Mavromatis K."/>
            <person name="Ivanova N."/>
            <person name="Mikhailova N."/>
            <person name="Held B."/>
            <person name="Detter J.C."/>
            <person name="Tapia R."/>
            <person name="Han C."/>
            <person name="Land M."/>
            <person name="Hauser L."/>
            <person name="Markowitz V."/>
            <person name="Cheng J.-F."/>
            <person name="Hugenholtz P."/>
            <person name="Woyke T."/>
            <person name="Wu D."/>
            <person name="Tindall B."/>
            <person name="Brambilla E."/>
            <person name="Klenk H.-P."/>
            <person name="Eisen J.A."/>
        </authorList>
    </citation>
    <scope>NUCLEOTIDE SEQUENCE [LARGE SCALE GENOMIC DNA]</scope>
    <source>
        <strain evidence="5">DSM 18603</strain>
    </source>
</reference>
<dbReference type="Gene3D" id="1.10.150.130">
    <property type="match status" value="1"/>
</dbReference>
<dbReference type="PANTHER" id="PTHR30349:SF64">
    <property type="entry name" value="PROPHAGE INTEGRASE INTD-RELATED"/>
    <property type="match status" value="1"/>
</dbReference>
<gene>
    <name evidence="5" type="ORF">Mucpa_4842</name>
</gene>
<keyword evidence="6" id="KW-1185">Reference proteome</keyword>
<comment type="similarity">
    <text evidence="1">Belongs to the 'phage' integrase family.</text>
</comment>
<keyword evidence="2" id="KW-0238">DNA-binding</keyword>
<accession>H1Y5B5</accession>
<dbReference type="Gene3D" id="1.10.443.10">
    <property type="entry name" value="Intergrase catalytic core"/>
    <property type="match status" value="1"/>
</dbReference>
<evidence type="ECO:0000256" key="1">
    <source>
        <dbReference type="ARBA" id="ARBA00008857"/>
    </source>
</evidence>
<sequence>MTLDVYIDPKNWNPQTGKIKPGAKNASQINSFLAVKEAEAEALALEMESKSKFITAYDIKSKIIGKAPEDFFAFVEMHRKTLYENLKIGSIRRCDGVVAKLKRFCNDEPLFFDEISVKFIQDFHQHLSDKLHNQANTIHSNLKVIRKMVIYAVNEEMMPAEKNPFNKIKLKGEKTKRAFLLDDELERLEKLELEELSMLNHHRNLYVFSAYSGGVRISDLLMMRWENFDGEHLFFQIRKTKEDLSIKLPKKSLNLLSFYRAFAKKKSIGSDIEPRSFIFPLLRIDKDETDELRIFKAISSATAYTNKNLRQLIKRAKIDKEISFHTARHSWAVRALQKGMRIEYVSKLMGHASVKQTEVYAKILNMELDKAMSVFDKIERKGRA</sequence>
<dbReference type="GO" id="GO:0006310">
    <property type="term" value="P:DNA recombination"/>
    <property type="evidence" value="ECO:0007669"/>
    <property type="project" value="UniProtKB-KW"/>
</dbReference>
<dbReference type="InterPro" id="IPR011010">
    <property type="entry name" value="DNA_brk_join_enz"/>
</dbReference>
<dbReference type="eggNOG" id="COG0582">
    <property type="taxonomic scope" value="Bacteria"/>
</dbReference>
<dbReference type="Pfam" id="PF00589">
    <property type="entry name" value="Phage_integrase"/>
    <property type="match status" value="1"/>
</dbReference>
<dbReference type="OrthoDB" id="892893at2"/>
<proteinExistence type="inferred from homology"/>
<feature type="domain" description="Tyr recombinase" evidence="4">
    <location>
        <begin position="175"/>
        <end position="373"/>
    </location>
</feature>
<dbReference type="InterPro" id="IPR002104">
    <property type="entry name" value="Integrase_catalytic"/>
</dbReference>
<dbReference type="STRING" id="714943.Mucpa_4842"/>
<dbReference type="CDD" id="cd01185">
    <property type="entry name" value="INTN1_C_like"/>
    <property type="match status" value="1"/>
</dbReference>
<dbReference type="GO" id="GO:0003677">
    <property type="term" value="F:DNA binding"/>
    <property type="evidence" value="ECO:0007669"/>
    <property type="project" value="UniProtKB-KW"/>
</dbReference>
<dbReference type="PROSITE" id="PS51898">
    <property type="entry name" value="TYR_RECOMBINASE"/>
    <property type="match status" value="1"/>
</dbReference>
<dbReference type="PANTHER" id="PTHR30349">
    <property type="entry name" value="PHAGE INTEGRASE-RELATED"/>
    <property type="match status" value="1"/>
</dbReference>
<dbReference type="AlphaFoldDB" id="H1Y5B5"/>
<evidence type="ECO:0000313" key="5">
    <source>
        <dbReference type="EMBL" id="EHQ28926.1"/>
    </source>
</evidence>
<evidence type="ECO:0000259" key="4">
    <source>
        <dbReference type="PROSITE" id="PS51898"/>
    </source>
</evidence>
<dbReference type="InterPro" id="IPR013762">
    <property type="entry name" value="Integrase-like_cat_sf"/>
</dbReference>
<dbReference type="InterPro" id="IPR050090">
    <property type="entry name" value="Tyrosine_recombinase_XerCD"/>
</dbReference>
<keyword evidence="3" id="KW-0233">DNA recombination</keyword>
<organism evidence="5 6">
    <name type="scientific">Mucilaginibacter paludis DSM 18603</name>
    <dbReference type="NCBI Taxonomy" id="714943"/>
    <lineage>
        <taxon>Bacteria</taxon>
        <taxon>Pseudomonadati</taxon>
        <taxon>Bacteroidota</taxon>
        <taxon>Sphingobacteriia</taxon>
        <taxon>Sphingobacteriales</taxon>
        <taxon>Sphingobacteriaceae</taxon>
        <taxon>Mucilaginibacter</taxon>
    </lineage>
</organism>
<dbReference type="Pfam" id="PF13102">
    <property type="entry name" value="Phage_int_SAM_5"/>
    <property type="match status" value="1"/>
</dbReference>
<dbReference type="SUPFAM" id="SSF56349">
    <property type="entry name" value="DNA breaking-rejoining enzymes"/>
    <property type="match status" value="1"/>
</dbReference>
<dbReference type="HOGENOM" id="CLU_033139_0_1_10"/>
<name>H1Y5B5_9SPHI</name>
<protein>
    <submittedName>
        <fullName evidence="5">Integrase family protein</fullName>
    </submittedName>
</protein>
<evidence type="ECO:0000256" key="3">
    <source>
        <dbReference type="ARBA" id="ARBA00023172"/>
    </source>
</evidence>
<dbReference type="InterPro" id="IPR010998">
    <property type="entry name" value="Integrase_recombinase_N"/>
</dbReference>